<evidence type="ECO:0000313" key="4">
    <source>
        <dbReference type="EMBL" id="CAI3976423.1"/>
    </source>
</evidence>
<dbReference type="EMBL" id="CAMXCT030000270">
    <property type="protein sequence ID" value="CAL4763735.1"/>
    <property type="molecule type" value="Genomic_DNA"/>
</dbReference>
<proteinExistence type="predicted"/>
<name>A0A9P1BN83_9DINO</name>
<keyword evidence="2 3" id="KW-0040">ANK repeat</keyword>
<dbReference type="InterPro" id="IPR002110">
    <property type="entry name" value="Ankyrin_rpt"/>
</dbReference>
<organism evidence="4">
    <name type="scientific">Cladocopium goreaui</name>
    <dbReference type="NCBI Taxonomy" id="2562237"/>
    <lineage>
        <taxon>Eukaryota</taxon>
        <taxon>Sar</taxon>
        <taxon>Alveolata</taxon>
        <taxon>Dinophyceae</taxon>
        <taxon>Suessiales</taxon>
        <taxon>Symbiodiniaceae</taxon>
        <taxon>Cladocopium</taxon>
    </lineage>
</organism>
<dbReference type="Proteomes" id="UP001152797">
    <property type="component" value="Unassembled WGS sequence"/>
</dbReference>
<dbReference type="PANTHER" id="PTHR24180:SF45">
    <property type="entry name" value="POLY [ADP-RIBOSE] POLYMERASE TANKYRASE"/>
    <property type="match status" value="1"/>
</dbReference>
<evidence type="ECO:0000256" key="2">
    <source>
        <dbReference type="ARBA" id="ARBA00023043"/>
    </source>
</evidence>
<keyword evidence="1" id="KW-0677">Repeat</keyword>
<dbReference type="InterPro" id="IPR036770">
    <property type="entry name" value="Ankyrin_rpt-contain_sf"/>
</dbReference>
<evidence type="ECO:0000313" key="6">
    <source>
        <dbReference type="Proteomes" id="UP001152797"/>
    </source>
</evidence>
<dbReference type="Gene3D" id="1.25.40.20">
    <property type="entry name" value="Ankyrin repeat-containing domain"/>
    <property type="match status" value="2"/>
</dbReference>
<dbReference type="PROSITE" id="PS50088">
    <property type="entry name" value="ANK_REPEAT"/>
    <property type="match status" value="2"/>
</dbReference>
<feature type="repeat" description="ANK" evidence="3">
    <location>
        <begin position="501"/>
        <end position="533"/>
    </location>
</feature>
<feature type="repeat" description="ANK" evidence="3">
    <location>
        <begin position="300"/>
        <end position="332"/>
    </location>
</feature>
<keyword evidence="6" id="KW-1185">Reference proteome</keyword>
<dbReference type="Pfam" id="PF13857">
    <property type="entry name" value="Ank_5"/>
    <property type="match status" value="1"/>
</dbReference>
<evidence type="ECO:0000313" key="5">
    <source>
        <dbReference type="EMBL" id="CAL4763735.1"/>
    </source>
</evidence>
<dbReference type="PANTHER" id="PTHR24180">
    <property type="entry name" value="CYCLIN-DEPENDENT KINASE INHIBITOR 2C-RELATED"/>
    <property type="match status" value="1"/>
</dbReference>
<evidence type="ECO:0000256" key="3">
    <source>
        <dbReference type="PROSITE-ProRule" id="PRU00023"/>
    </source>
</evidence>
<comment type="caution">
    <text evidence="4">The sequence shown here is derived from an EMBL/GenBank/DDBJ whole genome shotgun (WGS) entry which is preliminary data.</text>
</comment>
<accession>A0A9P1BN83</accession>
<sequence>MFTVPLEAFLQMTIIHPYEKLMEQGVLREFQERMGKAMFVSHQWLNSKHPDPQCEQLRVLQKALKNALSGASLVSLPPAIELLLGRLKCPTPSEFKGQPLYLWYDYFCCPQGTSTEAADRRHQAIASIPEFVSRSYFFLILCPAVPHAEGHLLSCSTWSSRGWCRLEKTVRDLAREDGYIITVTSPNHLNLGWNMHGVGKAPGLGSFSFEDDRARVGQVVLSLIWAKLQDSLREKDLHKYRFLLNLHHLHFAGIEGLDRVESLIPDFSSDIDPASDPEAFIVARFLHDNCFKTVLERDSAGWSPLCYAVVNGDAFLVKALLKSKADPNDRLSKNNKKVNLPKNMPVVCMAAAYYSNDVLEVLLAHRASVNARCSQGATPLAWAASSDNAAAVGILSKNFADPLIKVFPNTTPFRLACGFGSVAAVKEMLIEFPVRLRFCLHTSLVFFGDVGTVCCLIEAAADVNEQFRLPYRNTWWFILNVLHARHYLSPSALTNLAYHHRGATPLMFSILTGKFEIMSVLVKAGADLNCRNDRGKTAADLLSEMHVPLSLSSAVLKLEDGEDSDDSFSI</sequence>
<dbReference type="PROSITE" id="PS50297">
    <property type="entry name" value="ANK_REP_REGION"/>
    <property type="match status" value="1"/>
</dbReference>
<dbReference type="AlphaFoldDB" id="A0A9P1BN83"/>
<dbReference type="EMBL" id="CAMXCT020000270">
    <property type="protein sequence ID" value="CAL1129798.1"/>
    <property type="molecule type" value="Genomic_DNA"/>
</dbReference>
<dbReference type="OrthoDB" id="416674at2759"/>
<dbReference type="EMBL" id="CAMXCT010000270">
    <property type="protein sequence ID" value="CAI3976423.1"/>
    <property type="molecule type" value="Genomic_DNA"/>
</dbReference>
<gene>
    <name evidence="4" type="ORF">C1SCF055_LOCUS4644</name>
</gene>
<dbReference type="Pfam" id="PF00023">
    <property type="entry name" value="Ank"/>
    <property type="match status" value="1"/>
</dbReference>
<reference evidence="4" key="1">
    <citation type="submission" date="2022-10" db="EMBL/GenBank/DDBJ databases">
        <authorList>
            <person name="Chen Y."/>
            <person name="Dougan E. K."/>
            <person name="Chan C."/>
            <person name="Rhodes N."/>
            <person name="Thang M."/>
        </authorList>
    </citation>
    <scope>NUCLEOTIDE SEQUENCE</scope>
</reference>
<dbReference type="SUPFAM" id="SSF48403">
    <property type="entry name" value="Ankyrin repeat"/>
    <property type="match status" value="1"/>
</dbReference>
<reference evidence="5 6" key="2">
    <citation type="submission" date="2024-05" db="EMBL/GenBank/DDBJ databases">
        <authorList>
            <person name="Chen Y."/>
            <person name="Shah S."/>
            <person name="Dougan E. K."/>
            <person name="Thang M."/>
            <person name="Chan C."/>
        </authorList>
    </citation>
    <scope>NUCLEOTIDE SEQUENCE [LARGE SCALE GENOMIC DNA]</scope>
</reference>
<evidence type="ECO:0000256" key="1">
    <source>
        <dbReference type="ARBA" id="ARBA00022737"/>
    </source>
</evidence>
<dbReference type="SMART" id="SM00248">
    <property type="entry name" value="ANK"/>
    <property type="match status" value="5"/>
</dbReference>
<protein>
    <submittedName>
        <fullName evidence="4">Uncharacterized protein</fullName>
    </submittedName>
</protein>
<dbReference type="InterPro" id="IPR051637">
    <property type="entry name" value="Ank_repeat_dom-contain_49"/>
</dbReference>